<dbReference type="Proteomes" id="UP000245207">
    <property type="component" value="Unassembled WGS sequence"/>
</dbReference>
<name>A0A2U1NTW3_ARTAN</name>
<dbReference type="OrthoDB" id="1002462at2759"/>
<protein>
    <submittedName>
        <fullName evidence="2">Uncharacterized protein</fullName>
    </submittedName>
</protein>
<feature type="region of interest" description="Disordered" evidence="1">
    <location>
        <begin position="251"/>
        <end position="295"/>
    </location>
</feature>
<dbReference type="PANTHER" id="PTHR34222">
    <property type="entry name" value="GAG_PRE-INTEGRS DOMAIN-CONTAINING PROTEIN"/>
    <property type="match status" value="1"/>
</dbReference>
<sequence>MTCFWEELDSINVLPVISVVSQEVSVFLAALSKQKKDQRLFQFLNGLDEHYSNQMSQILMIVPLPSVENACSLLQQEKSQRALFGNGVLESTALLSKGKFQDKCGICGFKWHPPEKCWEKVGYPTWHPKYKLSKQFKPKDGQARTQGNGFQRSAAHVESGNLSFTPQQFNQLLKSLQLKNSADEDTEFAHDFAAGLGNQEGDSLCIDKFLSPMPTTLPCQFSNAFYDEEVPHNPVLDPVTNTQSTMANTTSAIPETNVSSESVTTTSQPTPPLSQPVPQPTRRSTRQTTRPSKLKDFVLNHTPKANLVSQTPLVPEF</sequence>
<evidence type="ECO:0000313" key="2">
    <source>
        <dbReference type="EMBL" id="PWA76918.1"/>
    </source>
</evidence>
<evidence type="ECO:0000256" key="1">
    <source>
        <dbReference type="SAM" id="MobiDB-lite"/>
    </source>
</evidence>
<dbReference type="AlphaFoldDB" id="A0A2U1NTW3"/>
<feature type="compositionally biased region" description="Low complexity" evidence="1">
    <location>
        <begin position="280"/>
        <end position="291"/>
    </location>
</feature>
<comment type="caution">
    <text evidence="2">The sequence shown here is derived from an EMBL/GenBank/DDBJ whole genome shotgun (WGS) entry which is preliminary data.</text>
</comment>
<proteinExistence type="predicted"/>
<dbReference type="PANTHER" id="PTHR34222:SF97">
    <property type="entry name" value="CATALYTIC REGION, PUTATIVE-RELATED"/>
    <property type="match status" value="1"/>
</dbReference>
<accession>A0A2U1NTW3</accession>
<dbReference type="EMBL" id="PKPP01002203">
    <property type="protein sequence ID" value="PWA76918.1"/>
    <property type="molecule type" value="Genomic_DNA"/>
</dbReference>
<organism evidence="2 3">
    <name type="scientific">Artemisia annua</name>
    <name type="common">Sweet wormwood</name>
    <dbReference type="NCBI Taxonomy" id="35608"/>
    <lineage>
        <taxon>Eukaryota</taxon>
        <taxon>Viridiplantae</taxon>
        <taxon>Streptophyta</taxon>
        <taxon>Embryophyta</taxon>
        <taxon>Tracheophyta</taxon>
        <taxon>Spermatophyta</taxon>
        <taxon>Magnoliopsida</taxon>
        <taxon>eudicotyledons</taxon>
        <taxon>Gunneridae</taxon>
        <taxon>Pentapetalae</taxon>
        <taxon>asterids</taxon>
        <taxon>campanulids</taxon>
        <taxon>Asterales</taxon>
        <taxon>Asteraceae</taxon>
        <taxon>Asteroideae</taxon>
        <taxon>Anthemideae</taxon>
        <taxon>Artemisiinae</taxon>
        <taxon>Artemisia</taxon>
    </lineage>
</organism>
<reference evidence="2 3" key="1">
    <citation type="journal article" date="2018" name="Mol. Plant">
        <title>The genome of Artemisia annua provides insight into the evolution of Asteraceae family and artemisinin biosynthesis.</title>
        <authorList>
            <person name="Shen Q."/>
            <person name="Zhang L."/>
            <person name="Liao Z."/>
            <person name="Wang S."/>
            <person name="Yan T."/>
            <person name="Shi P."/>
            <person name="Liu M."/>
            <person name="Fu X."/>
            <person name="Pan Q."/>
            <person name="Wang Y."/>
            <person name="Lv Z."/>
            <person name="Lu X."/>
            <person name="Zhang F."/>
            <person name="Jiang W."/>
            <person name="Ma Y."/>
            <person name="Chen M."/>
            <person name="Hao X."/>
            <person name="Li L."/>
            <person name="Tang Y."/>
            <person name="Lv G."/>
            <person name="Zhou Y."/>
            <person name="Sun X."/>
            <person name="Brodelius P.E."/>
            <person name="Rose J.K.C."/>
            <person name="Tang K."/>
        </authorList>
    </citation>
    <scope>NUCLEOTIDE SEQUENCE [LARGE SCALE GENOMIC DNA]</scope>
    <source>
        <strain evidence="3">cv. Huhao1</strain>
        <tissue evidence="2">Leaf</tissue>
    </source>
</reference>
<gene>
    <name evidence="2" type="ORF">CTI12_AA175200</name>
</gene>
<evidence type="ECO:0000313" key="3">
    <source>
        <dbReference type="Proteomes" id="UP000245207"/>
    </source>
</evidence>
<feature type="compositionally biased region" description="Pro residues" evidence="1">
    <location>
        <begin position="269"/>
        <end position="279"/>
    </location>
</feature>
<keyword evidence="3" id="KW-1185">Reference proteome</keyword>
<feature type="compositionally biased region" description="Low complexity" evidence="1">
    <location>
        <begin position="254"/>
        <end position="268"/>
    </location>
</feature>